<feature type="domain" description="UBR-type" evidence="5">
    <location>
        <begin position="10"/>
        <end position="77"/>
    </location>
</feature>
<proteinExistence type="predicted"/>
<name>A0ABR2JYQ8_9EUKA</name>
<evidence type="ECO:0000313" key="6">
    <source>
        <dbReference type="EMBL" id="KAK8883987.1"/>
    </source>
</evidence>
<gene>
    <name evidence="6" type="ORF">M9Y10_043090</name>
</gene>
<keyword evidence="7" id="KW-1185">Reference proteome</keyword>
<evidence type="ECO:0000259" key="5">
    <source>
        <dbReference type="PROSITE" id="PS51157"/>
    </source>
</evidence>
<evidence type="ECO:0000256" key="4">
    <source>
        <dbReference type="PROSITE-ProRule" id="PRU00508"/>
    </source>
</evidence>
<dbReference type="CDD" id="cd19669">
    <property type="entry name" value="UBR-box"/>
    <property type="match status" value="1"/>
</dbReference>
<reference evidence="6 7" key="1">
    <citation type="submission" date="2024-04" db="EMBL/GenBank/DDBJ databases">
        <title>Tritrichomonas musculus Genome.</title>
        <authorList>
            <person name="Alves-Ferreira E."/>
            <person name="Grigg M."/>
            <person name="Lorenzi H."/>
            <person name="Galac M."/>
        </authorList>
    </citation>
    <scope>NUCLEOTIDE SEQUENCE [LARGE SCALE GENOMIC DNA]</scope>
    <source>
        <strain evidence="6 7">EAF2021</strain>
    </source>
</reference>
<feature type="zinc finger region" description="UBR-type" evidence="4">
    <location>
        <begin position="90"/>
        <end position="163"/>
    </location>
</feature>
<evidence type="ECO:0000313" key="7">
    <source>
        <dbReference type="Proteomes" id="UP001470230"/>
    </source>
</evidence>
<dbReference type="PANTHER" id="PTHR13513">
    <property type="entry name" value="E3 UBIQUITIN-PROTEIN LIGASE UBR7"/>
    <property type="match status" value="1"/>
</dbReference>
<organism evidence="6 7">
    <name type="scientific">Tritrichomonas musculus</name>
    <dbReference type="NCBI Taxonomy" id="1915356"/>
    <lineage>
        <taxon>Eukaryota</taxon>
        <taxon>Metamonada</taxon>
        <taxon>Parabasalia</taxon>
        <taxon>Tritrichomonadida</taxon>
        <taxon>Tritrichomonadidae</taxon>
        <taxon>Tritrichomonas</taxon>
    </lineage>
</organism>
<comment type="caution">
    <text evidence="6">The sequence shown here is derived from an EMBL/GenBank/DDBJ whole genome shotgun (WGS) entry which is preliminary data.</text>
</comment>
<feature type="zinc finger region" description="UBR-type" evidence="4">
    <location>
        <begin position="10"/>
        <end position="77"/>
    </location>
</feature>
<keyword evidence="1" id="KW-0479">Metal-binding</keyword>
<keyword evidence="3" id="KW-0862">Zinc</keyword>
<keyword evidence="2" id="KW-0863">Zinc-finger</keyword>
<dbReference type="Pfam" id="PF02207">
    <property type="entry name" value="zf-UBR"/>
    <property type="match status" value="2"/>
</dbReference>
<dbReference type="InterPro" id="IPR003126">
    <property type="entry name" value="Znf_UBR"/>
</dbReference>
<dbReference type="CDD" id="cd19671">
    <property type="entry name" value="UBR-box_UBR4_5_6_7"/>
    <property type="match status" value="1"/>
</dbReference>
<sequence>MNQSPNFKCTFCNNHPEIKTQHLYICKTCNFQEFETICESCAKLCHSGHQIVDLGYTRGYCRCGQGTDACYCFCQNPLPGMLDIPLDQNRQCDFLTHNNEYHRMEAARCSTCSMTGNSCMCIPCTLICHNGHSIYEREEMRAFCDCGDPNQPEHHQHCLITKIRSRDPIPICTSLIFKQAISQPKYFCNTCDPLHEHPICKFCIKVCHQHHDVTEDESTNFTCSCGTRKMNCKCLIISKIEPAS</sequence>
<dbReference type="Proteomes" id="UP001470230">
    <property type="component" value="Unassembled WGS sequence"/>
</dbReference>
<dbReference type="PANTHER" id="PTHR13513:SF9">
    <property type="entry name" value="E3 UBIQUITIN-PROTEIN LIGASE UBR7-RELATED"/>
    <property type="match status" value="1"/>
</dbReference>
<dbReference type="SMART" id="SM00396">
    <property type="entry name" value="ZnF_UBR1"/>
    <property type="match status" value="3"/>
</dbReference>
<protein>
    <recommendedName>
        <fullName evidence="5">UBR-type domain-containing protein</fullName>
    </recommendedName>
</protein>
<dbReference type="EMBL" id="JAPFFF010000008">
    <property type="protein sequence ID" value="KAK8883987.1"/>
    <property type="molecule type" value="Genomic_DNA"/>
</dbReference>
<evidence type="ECO:0000256" key="1">
    <source>
        <dbReference type="ARBA" id="ARBA00022723"/>
    </source>
</evidence>
<dbReference type="InterPro" id="IPR040204">
    <property type="entry name" value="UBR7"/>
</dbReference>
<accession>A0ABR2JYQ8</accession>
<evidence type="ECO:0000256" key="2">
    <source>
        <dbReference type="ARBA" id="ARBA00022771"/>
    </source>
</evidence>
<feature type="domain" description="UBR-type" evidence="5">
    <location>
        <begin position="90"/>
        <end position="163"/>
    </location>
</feature>
<evidence type="ECO:0000256" key="3">
    <source>
        <dbReference type="ARBA" id="ARBA00022833"/>
    </source>
</evidence>
<dbReference type="PROSITE" id="PS51157">
    <property type="entry name" value="ZF_UBR"/>
    <property type="match status" value="2"/>
</dbReference>